<proteinExistence type="inferred from homology"/>
<evidence type="ECO:0000256" key="4">
    <source>
        <dbReference type="ARBA" id="ARBA00022980"/>
    </source>
</evidence>
<dbReference type="InterPro" id="IPR019928">
    <property type="entry name" value="Ribosomal_uL3_arc"/>
</dbReference>
<name>R1E524_NANST</name>
<reference evidence="8 9" key="1">
    <citation type="submission" date="2013-02" db="EMBL/GenBank/DDBJ databases">
        <title>Insights into archaeal evolution and symbiosis from the genomes of a Nanoarchaeon and its crenarchaeal host from Yellowstone National Park.</title>
        <authorList>
            <person name="Podar M."/>
            <person name="Makarova K.S."/>
            <person name="Graham D.E."/>
            <person name="Wolf Y.I."/>
            <person name="Koonin E.V."/>
            <person name="Reysenbach A.-L."/>
        </authorList>
    </citation>
    <scope>NUCLEOTIDE SEQUENCE [LARGE SCALE GENOMIC DNA]</scope>
</reference>
<dbReference type="PANTHER" id="PTHR11363:SF5">
    <property type="entry name" value="LARGE RIBOSOMAL SUBUNIT PROTEIN UL3"/>
    <property type="match status" value="1"/>
</dbReference>
<evidence type="ECO:0000256" key="6">
    <source>
        <dbReference type="ARBA" id="ARBA00035457"/>
    </source>
</evidence>
<organism evidence="8 9">
    <name type="scientific">Nanobsidianus stetteri</name>
    <dbReference type="NCBI Taxonomy" id="1294122"/>
    <lineage>
        <taxon>Archaea</taxon>
        <taxon>Nanobdellota</taxon>
        <taxon>Candidatus Nanoarchaeia</taxon>
        <taxon>Nanoarchaeales</taxon>
        <taxon>Nanopusillaceae</taxon>
        <taxon>Candidatus Nanobsidianus</taxon>
    </lineage>
</organism>
<dbReference type="AlphaFoldDB" id="R1E524"/>
<evidence type="ECO:0000256" key="5">
    <source>
        <dbReference type="ARBA" id="ARBA00023274"/>
    </source>
</evidence>
<dbReference type="Gene3D" id="2.40.30.10">
    <property type="entry name" value="Translation factors"/>
    <property type="match status" value="1"/>
</dbReference>
<evidence type="ECO:0000256" key="7">
    <source>
        <dbReference type="NCBIfam" id="TIGR03626"/>
    </source>
</evidence>
<accession>R1E524</accession>
<keyword evidence="4 8" id="KW-0689">Ribosomal protein</keyword>
<protein>
    <recommendedName>
        <fullName evidence="6 7">50S ribosomal protein L3</fullName>
    </recommendedName>
</protein>
<dbReference type="PROSITE" id="PS00474">
    <property type="entry name" value="RIBOSOMAL_L3"/>
    <property type="match status" value="1"/>
</dbReference>
<dbReference type="GO" id="GO:0022625">
    <property type="term" value="C:cytosolic large ribosomal subunit"/>
    <property type="evidence" value="ECO:0007669"/>
    <property type="project" value="UniProtKB-UniRule"/>
</dbReference>
<keyword evidence="5" id="KW-0687">Ribonucleoprotein</keyword>
<gene>
    <name evidence="8" type="ORF">Nst1_132</name>
</gene>
<evidence type="ECO:0000313" key="8">
    <source>
        <dbReference type="EMBL" id="EOD42793.1"/>
    </source>
</evidence>
<dbReference type="Proteomes" id="UP000053279">
    <property type="component" value="Unassembled WGS sequence"/>
</dbReference>
<dbReference type="GO" id="GO:0006412">
    <property type="term" value="P:translation"/>
    <property type="evidence" value="ECO:0007669"/>
    <property type="project" value="UniProtKB-UniRule"/>
</dbReference>
<comment type="similarity">
    <text evidence="1">Belongs to the universal ribosomal protein uL3 family.</text>
</comment>
<dbReference type="Gene3D" id="3.30.1430.10">
    <property type="match status" value="1"/>
</dbReference>
<evidence type="ECO:0000313" key="9">
    <source>
        <dbReference type="Proteomes" id="UP000053279"/>
    </source>
</evidence>
<dbReference type="PATRIC" id="fig|1294122.7.peg.130"/>
<dbReference type="InterPro" id="IPR044892">
    <property type="entry name" value="Ribosomal_L3_dom_3_arc_sf"/>
</dbReference>
<dbReference type="InterPro" id="IPR000597">
    <property type="entry name" value="Ribosomal_uL3"/>
</dbReference>
<dbReference type="Pfam" id="PF00297">
    <property type="entry name" value="Ribosomal_L3"/>
    <property type="match status" value="1"/>
</dbReference>
<dbReference type="NCBIfam" id="NF003261">
    <property type="entry name" value="PRK04231.1"/>
    <property type="match status" value="1"/>
</dbReference>
<dbReference type="InterPro" id="IPR045077">
    <property type="entry name" value="L3_arc_euk"/>
</dbReference>
<keyword evidence="3" id="KW-0694">RNA-binding</keyword>
<dbReference type="EMBL" id="APJZ01000001">
    <property type="protein sequence ID" value="EOD42793.1"/>
    <property type="molecule type" value="Genomic_DNA"/>
</dbReference>
<dbReference type="PANTHER" id="PTHR11363">
    <property type="entry name" value="60S RIBOSOMAL PROTEIN L3-RELATED"/>
    <property type="match status" value="1"/>
</dbReference>
<keyword evidence="2" id="KW-0699">rRNA-binding</keyword>
<dbReference type="InterPro" id="IPR019926">
    <property type="entry name" value="Ribosomal_uL3_CS"/>
</dbReference>
<dbReference type="SUPFAM" id="SSF50447">
    <property type="entry name" value="Translation proteins"/>
    <property type="match status" value="1"/>
</dbReference>
<dbReference type="Gene3D" id="4.10.960.10">
    <property type="entry name" value="Ribosomal protein L3, domain 3"/>
    <property type="match status" value="1"/>
</dbReference>
<dbReference type="GO" id="GO:0019843">
    <property type="term" value="F:rRNA binding"/>
    <property type="evidence" value="ECO:0007669"/>
    <property type="project" value="UniProtKB-KW"/>
</dbReference>
<sequence>MPQHGRHKPRAVSMQFWPRVRAKRICPIIKSWPSINNIQPIAFAGYKVGMTHILTKEGKYVPVSIIETPPLKILGIRLYKKDINKGYISLKDIISNNFDEYIKRRIKTLKPNEDLEKDIQDAEQILDKVSLIKLIVYTQPWLTTIKKKKPEIFEIPIGGNNIKEIFNYAKNLLGNQIKINDVFKEGEYIDVIGVTKGKGFQGEVKRYGITIQPKGNKRSKSVRHAGARGARGMKRVFPTTPMPGQYGFFRRTEYNKLIIKISDNYNEINPSSGWPHYGVVKNTYVILKGSVIGAKKRLLILRKAIRPPKNPEKIGIEYISLLPKN</sequence>
<evidence type="ECO:0000256" key="3">
    <source>
        <dbReference type="ARBA" id="ARBA00022884"/>
    </source>
</evidence>
<dbReference type="InterPro" id="IPR009000">
    <property type="entry name" value="Transl_B-barrel_sf"/>
</dbReference>
<evidence type="ECO:0000256" key="2">
    <source>
        <dbReference type="ARBA" id="ARBA00022730"/>
    </source>
</evidence>
<evidence type="ECO:0000256" key="1">
    <source>
        <dbReference type="ARBA" id="ARBA00006540"/>
    </source>
</evidence>
<comment type="caution">
    <text evidence="8">The sequence shown here is derived from an EMBL/GenBank/DDBJ whole genome shotgun (WGS) entry which is preliminary data.</text>
</comment>
<dbReference type="NCBIfam" id="TIGR03626">
    <property type="entry name" value="L3_arch"/>
    <property type="match status" value="1"/>
</dbReference>
<dbReference type="GO" id="GO:0003735">
    <property type="term" value="F:structural constituent of ribosome"/>
    <property type="evidence" value="ECO:0007669"/>
    <property type="project" value="UniProtKB-UniRule"/>
</dbReference>
<keyword evidence="9" id="KW-1185">Reference proteome</keyword>